<dbReference type="Proteomes" id="UP000199612">
    <property type="component" value="Unassembled WGS sequence"/>
</dbReference>
<protein>
    <submittedName>
        <fullName evidence="1">Uncharacterized protein</fullName>
    </submittedName>
</protein>
<dbReference type="STRING" id="753702.SAMN04488102_1068"/>
<keyword evidence="2" id="KW-1185">Reference proteome</keyword>
<dbReference type="EMBL" id="FOLT01000006">
    <property type="protein sequence ID" value="SFC38575.1"/>
    <property type="molecule type" value="Genomic_DNA"/>
</dbReference>
<proteinExistence type="predicted"/>
<organism evidence="1 2">
    <name type="scientific">Alkalibacterium subtropicum</name>
    <dbReference type="NCBI Taxonomy" id="753702"/>
    <lineage>
        <taxon>Bacteria</taxon>
        <taxon>Bacillati</taxon>
        <taxon>Bacillota</taxon>
        <taxon>Bacilli</taxon>
        <taxon>Lactobacillales</taxon>
        <taxon>Carnobacteriaceae</taxon>
        <taxon>Alkalibacterium</taxon>
    </lineage>
</organism>
<reference evidence="2" key="1">
    <citation type="submission" date="2016-10" db="EMBL/GenBank/DDBJ databases">
        <authorList>
            <person name="Varghese N."/>
            <person name="Submissions S."/>
        </authorList>
    </citation>
    <scope>NUCLEOTIDE SEQUENCE [LARGE SCALE GENOMIC DNA]</scope>
    <source>
        <strain evidence="2">DSM 23664</strain>
    </source>
</reference>
<evidence type="ECO:0000313" key="1">
    <source>
        <dbReference type="EMBL" id="SFC38575.1"/>
    </source>
</evidence>
<dbReference type="AlphaFoldDB" id="A0A1I1IQS1"/>
<evidence type="ECO:0000313" key="2">
    <source>
        <dbReference type="Proteomes" id="UP000199612"/>
    </source>
</evidence>
<gene>
    <name evidence="1" type="ORF">SAMN04488102_1068</name>
</gene>
<accession>A0A1I1IQS1</accession>
<name>A0A1I1IQS1_9LACT</name>
<sequence>MTVICALHDSFKCVKVIKVADTCPSDDQRLHEEHESSKDMAITPIEREHKGHRTVLKANYKESNRRLIAFLSKRKGQRKEIKGEEE</sequence>